<evidence type="ECO:0000313" key="1">
    <source>
        <dbReference type="EMBL" id="JAH49630.1"/>
    </source>
</evidence>
<proteinExistence type="predicted"/>
<reference evidence="1" key="1">
    <citation type="submission" date="2014-11" db="EMBL/GenBank/DDBJ databases">
        <authorList>
            <person name="Amaro Gonzalez C."/>
        </authorList>
    </citation>
    <scope>NUCLEOTIDE SEQUENCE</scope>
</reference>
<dbReference type="AlphaFoldDB" id="A0A0E9T9R7"/>
<accession>A0A0E9T9R7</accession>
<dbReference type="EMBL" id="GBXM01058947">
    <property type="protein sequence ID" value="JAH49630.1"/>
    <property type="molecule type" value="Transcribed_RNA"/>
</dbReference>
<name>A0A0E9T9R7_ANGAN</name>
<organism evidence="1">
    <name type="scientific">Anguilla anguilla</name>
    <name type="common">European freshwater eel</name>
    <name type="synonym">Muraena anguilla</name>
    <dbReference type="NCBI Taxonomy" id="7936"/>
    <lineage>
        <taxon>Eukaryota</taxon>
        <taxon>Metazoa</taxon>
        <taxon>Chordata</taxon>
        <taxon>Craniata</taxon>
        <taxon>Vertebrata</taxon>
        <taxon>Euteleostomi</taxon>
        <taxon>Actinopterygii</taxon>
        <taxon>Neopterygii</taxon>
        <taxon>Teleostei</taxon>
        <taxon>Anguilliformes</taxon>
        <taxon>Anguillidae</taxon>
        <taxon>Anguilla</taxon>
    </lineage>
</organism>
<sequence>MYVTKLRCHHQVPELLLLLKCLISVLHEREINSLQWKP</sequence>
<protein>
    <submittedName>
        <fullName evidence="1">Uncharacterized protein</fullName>
    </submittedName>
</protein>
<reference evidence="1" key="2">
    <citation type="journal article" date="2015" name="Fish Shellfish Immunol.">
        <title>Early steps in the European eel (Anguilla anguilla)-Vibrio vulnificus interaction in the gills: Role of the RtxA13 toxin.</title>
        <authorList>
            <person name="Callol A."/>
            <person name="Pajuelo D."/>
            <person name="Ebbesson L."/>
            <person name="Teles M."/>
            <person name="MacKenzie S."/>
            <person name="Amaro C."/>
        </authorList>
    </citation>
    <scope>NUCLEOTIDE SEQUENCE</scope>
</reference>